<dbReference type="OrthoDB" id="4331766at2"/>
<keyword evidence="2" id="KW-1185">Reference proteome</keyword>
<dbReference type="Pfam" id="PF02597">
    <property type="entry name" value="ThiS"/>
    <property type="match status" value="1"/>
</dbReference>
<name>A0A1V2ICT2_9ACTN</name>
<dbReference type="Gene3D" id="3.10.20.30">
    <property type="match status" value="1"/>
</dbReference>
<protein>
    <submittedName>
        <fullName evidence="1">Molybdopterin synthase sulfur carrier subunit</fullName>
    </submittedName>
</protein>
<dbReference type="STRING" id="1834516.BL253_15025"/>
<dbReference type="InterPro" id="IPR012675">
    <property type="entry name" value="Beta-grasp_dom_sf"/>
</dbReference>
<dbReference type="SUPFAM" id="SSF54285">
    <property type="entry name" value="MoaD/ThiS"/>
    <property type="match status" value="1"/>
</dbReference>
<dbReference type="AlphaFoldDB" id="A0A1V2ICT2"/>
<dbReference type="EMBL" id="MOMC01000028">
    <property type="protein sequence ID" value="ONH30261.1"/>
    <property type="molecule type" value="Genomic_DNA"/>
</dbReference>
<dbReference type="InterPro" id="IPR016155">
    <property type="entry name" value="Mopterin_synth/thiamin_S_b"/>
</dbReference>
<evidence type="ECO:0000313" key="2">
    <source>
        <dbReference type="Proteomes" id="UP000188929"/>
    </source>
</evidence>
<evidence type="ECO:0000313" key="1">
    <source>
        <dbReference type="EMBL" id="ONH30261.1"/>
    </source>
</evidence>
<accession>A0A1V2ICT2</accession>
<reference evidence="2" key="1">
    <citation type="submission" date="2016-10" db="EMBL/GenBank/DDBJ databases">
        <title>Frankia sp. NRRL B-16386 Genome sequencing.</title>
        <authorList>
            <person name="Ghodhbane-Gtari F."/>
            <person name="Swanson E."/>
            <person name="Gueddou A."/>
            <person name="Hezbri K."/>
            <person name="Ktari K."/>
            <person name="Nouioui I."/>
            <person name="Morris K."/>
            <person name="Simpson S."/>
            <person name="Abebe-Akele F."/>
            <person name="Thomas K."/>
            <person name="Gtari M."/>
            <person name="Tisa L.S."/>
        </authorList>
    </citation>
    <scope>NUCLEOTIDE SEQUENCE [LARGE SCALE GENOMIC DNA]</scope>
    <source>
        <strain evidence="2">NRRL B-16386</strain>
    </source>
</reference>
<comment type="caution">
    <text evidence="1">The sequence shown here is derived from an EMBL/GenBank/DDBJ whole genome shotgun (WGS) entry which is preliminary data.</text>
</comment>
<dbReference type="Proteomes" id="UP000188929">
    <property type="component" value="Unassembled WGS sequence"/>
</dbReference>
<gene>
    <name evidence="1" type="ORF">BL253_15025</name>
</gene>
<proteinExistence type="predicted"/>
<dbReference type="InterPro" id="IPR003749">
    <property type="entry name" value="ThiS/MoaD-like"/>
</dbReference>
<sequence>MTEVTVRYWAAARDAAGVAEERLMAETLAAVIEAAVDRHGPRLAEVLTRCSFLIDEKPAGRRDPATLALRPGSVVEALPPFAGG</sequence>
<organism evidence="1 2">
    <name type="scientific">Pseudofrankia asymbiotica</name>
    <dbReference type="NCBI Taxonomy" id="1834516"/>
    <lineage>
        <taxon>Bacteria</taxon>
        <taxon>Bacillati</taxon>
        <taxon>Actinomycetota</taxon>
        <taxon>Actinomycetes</taxon>
        <taxon>Frankiales</taxon>
        <taxon>Frankiaceae</taxon>
        <taxon>Pseudofrankia</taxon>
    </lineage>
</organism>